<evidence type="ECO:0000313" key="1">
    <source>
        <dbReference type="EMBL" id="SPO62239.1"/>
    </source>
</evidence>
<dbReference type="Proteomes" id="UP000294335">
    <property type="component" value="Unassembled WGS sequence"/>
</dbReference>
<protein>
    <submittedName>
        <fullName evidence="1">Uncharacterized protein</fullName>
    </submittedName>
</protein>
<comment type="caution">
    <text evidence="1">The sequence shown here is derived from an EMBL/GenBank/DDBJ whole genome shotgun (WGS) entry which is preliminary data.</text>
</comment>
<keyword evidence="2" id="KW-1185">Reference proteome</keyword>
<organism evidence="1 2">
    <name type="scientific">Pseudomonas inefficax</name>
    <dbReference type="NCBI Taxonomy" id="2078786"/>
    <lineage>
        <taxon>Bacteria</taxon>
        <taxon>Pseudomonadati</taxon>
        <taxon>Pseudomonadota</taxon>
        <taxon>Gammaproteobacteria</taxon>
        <taxon>Pseudomonadales</taxon>
        <taxon>Pseudomonadaceae</taxon>
        <taxon>Pseudomonas</taxon>
    </lineage>
</organism>
<name>A0AAQ1PBW8_9PSED</name>
<reference evidence="1 2" key="1">
    <citation type="submission" date="2018-02" db="EMBL/GenBank/DDBJ databases">
        <authorList>
            <person name="Dubost A."/>
        </authorList>
    </citation>
    <scope>NUCLEOTIDE SEQUENCE [LARGE SCALE GENOMIC DNA]</scope>
    <source>
        <strain evidence="2">JV551A3</strain>
    </source>
</reference>
<dbReference type="EMBL" id="OPYN01000166">
    <property type="protein sequence ID" value="SPO62239.1"/>
    <property type="molecule type" value="Genomic_DNA"/>
</dbReference>
<accession>A0AAQ1PBW8</accession>
<evidence type="ECO:0000313" key="2">
    <source>
        <dbReference type="Proteomes" id="UP000294335"/>
    </source>
</evidence>
<dbReference type="AlphaFoldDB" id="A0AAQ1PBW8"/>
<sequence length="192" mass="20222">MVWGGNRLAHIYLACAATCGGNCVGYLFKPALALVGAALCRDGPRSGPGNLCCEAENLGPLRGPSRHKAAPTGICTWLETGVVEVGATVLPRQVASLPVGACLEVGADNVEPCVAKGRTAAPRLQRWRKDRRGRSAAHSRHKAAPTGLLRMTVVRGSPQKEKPAAIMRRAARTYGAGPVCPPGCQYFVKVRS</sequence>
<gene>
    <name evidence="1" type="ORF">JV551A3_V1_1660013</name>
</gene>
<proteinExistence type="predicted"/>